<accession>A0A3P6TPH3</accession>
<protein>
    <submittedName>
        <fullName evidence="1">Uncharacterized protein</fullName>
    </submittedName>
</protein>
<name>A0A3P6TPH3_LITSI</name>
<proteinExistence type="predicted"/>
<sequence length="74" mass="8475">MGAENNQDAEQMVPRARKQSIIRCIHEILISSTFPNMRSRLFRCNMCGTCLVLVCEVKFRLLSGTDSEQYTCET</sequence>
<evidence type="ECO:0000313" key="1">
    <source>
        <dbReference type="EMBL" id="VDK82965.1"/>
    </source>
</evidence>
<dbReference type="Proteomes" id="UP000277928">
    <property type="component" value="Unassembled WGS sequence"/>
</dbReference>
<gene>
    <name evidence="1" type="ORF">NLS_LOCUS6003</name>
</gene>
<reference evidence="1 2" key="1">
    <citation type="submission" date="2018-08" db="EMBL/GenBank/DDBJ databases">
        <authorList>
            <person name="Laetsch R D."/>
            <person name="Stevens L."/>
            <person name="Kumar S."/>
            <person name="Blaxter L. M."/>
        </authorList>
    </citation>
    <scope>NUCLEOTIDE SEQUENCE [LARGE SCALE GENOMIC DNA]</scope>
</reference>
<evidence type="ECO:0000313" key="2">
    <source>
        <dbReference type="Proteomes" id="UP000277928"/>
    </source>
</evidence>
<keyword evidence="2" id="KW-1185">Reference proteome</keyword>
<organism evidence="1 2">
    <name type="scientific">Litomosoides sigmodontis</name>
    <name type="common">Filarial nematode worm</name>
    <dbReference type="NCBI Taxonomy" id="42156"/>
    <lineage>
        <taxon>Eukaryota</taxon>
        <taxon>Metazoa</taxon>
        <taxon>Ecdysozoa</taxon>
        <taxon>Nematoda</taxon>
        <taxon>Chromadorea</taxon>
        <taxon>Rhabditida</taxon>
        <taxon>Spirurina</taxon>
        <taxon>Spiruromorpha</taxon>
        <taxon>Filarioidea</taxon>
        <taxon>Onchocercidae</taxon>
        <taxon>Litomosoides</taxon>
    </lineage>
</organism>
<dbReference type="AlphaFoldDB" id="A0A3P6TPH3"/>
<dbReference type="EMBL" id="UYRX01000493">
    <property type="protein sequence ID" value="VDK82965.1"/>
    <property type="molecule type" value="Genomic_DNA"/>
</dbReference>